<protein>
    <submittedName>
        <fullName evidence="1">Uncharacterized protein</fullName>
    </submittedName>
</protein>
<reference evidence="2" key="1">
    <citation type="journal article" date="2022" name="Mol. Ecol. Resour.">
        <title>The genomes of chicory, endive, great burdock and yacon provide insights into Asteraceae palaeo-polyploidization history and plant inulin production.</title>
        <authorList>
            <person name="Fan W."/>
            <person name="Wang S."/>
            <person name="Wang H."/>
            <person name="Wang A."/>
            <person name="Jiang F."/>
            <person name="Liu H."/>
            <person name="Zhao H."/>
            <person name="Xu D."/>
            <person name="Zhang Y."/>
        </authorList>
    </citation>
    <scope>NUCLEOTIDE SEQUENCE [LARGE SCALE GENOMIC DNA]</scope>
    <source>
        <strain evidence="2">cv. Yunnan</strain>
    </source>
</reference>
<keyword evidence="2" id="KW-1185">Reference proteome</keyword>
<dbReference type="EMBL" id="CM042028">
    <property type="protein sequence ID" value="KAI3798098.1"/>
    <property type="molecule type" value="Genomic_DNA"/>
</dbReference>
<gene>
    <name evidence="1" type="ORF">L1987_33367</name>
</gene>
<reference evidence="1 2" key="2">
    <citation type="journal article" date="2022" name="Mol. Ecol. Resour.">
        <title>The genomes of chicory, endive, great burdock and yacon provide insights into Asteraceae paleo-polyploidization history and plant inulin production.</title>
        <authorList>
            <person name="Fan W."/>
            <person name="Wang S."/>
            <person name="Wang H."/>
            <person name="Wang A."/>
            <person name="Jiang F."/>
            <person name="Liu H."/>
            <person name="Zhao H."/>
            <person name="Xu D."/>
            <person name="Zhang Y."/>
        </authorList>
    </citation>
    <scope>NUCLEOTIDE SEQUENCE [LARGE SCALE GENOMIC DNA]</scope>
    <source>
        <strain evidence="2">cv. Yunnan</strain>
        <tissue evidence="1">Leaves</tissue>
    </source>
</reference>
<evidence type="ECO:0000313" key="1">
    <source>
        <dbReference type="EMBL" id="KAI3798098.1"/>
    </source>
</evidence>
<organism evidence="1 2">
    <name type="scientific">Smallanthus sonchifolius</name>
    <dbReference type="NCBI Taxonomy" id="185202"/>
    <lineage>
        <taxon>Eukaryota</taxon>
        <taxon>Viridiplantae</taxon>
        <taxon>Streptophyta</taxon>
        <taxon>Embryophyta</taxon>
        <taxon>Tracheophyta</taxon>
        <taxon>Spermatophyta</taxon>
        <taxon>Magnoliopsida</taxon>
        <taxon>eudicotyledons</taxon>
        <taxon>Gunneridae</taxon>
        <taxon>Pentapetalae</taxon>
        <taxon>asterids</taxon>
        <taxon>campanulids</taxon>
        <taxon>Asterales</taxon>
        <taxon>Asteraceae</taxon>
        <taxon>Asteroideae</taxon>
        <taxon>Heliantheae alliance</taxon>
        <taxon>Millerieae</taxon>
        <taxon>Smallanthus</taxon>
    </lineage>
</organism>
<name>A0ACB9HQ54_9ASTR</name>
<dbReference type="Proteomes" id="UP001056120">
    <property type="component" value="Linkage Group LG11"/>
</dbReference>
<proteinExistence type="predicted"/>
<accession>A0ACB9HQ54</accession>
<comment type="caution">
    <text evidence="1">The sequence shown here is derived from an EMBL/GenBank/DDBJ whole genome shotgun (WGS) entry which is preliminary data.</text>
</comment>
<sequence>MKTYATSWVHSTRKLSTRIDNQGNNNPTWNDKFVFPVNEEFLGDETSGINVEIYSSHWFRDVLVGTVRVLVGNVVPPPRQFYNTYNGRTRCVALQIRRPSGRPQGILNIGVAVLDSSMRSMPLCRQMSGSAVGFRDVMRMDDDESHCDPNHQSCNIVHEVQNSVVNVRLIGCGADDDGKKISFRRRHESFVLDEWSLDDTELGLQSKLGRWRSSCHRGGSYKQFRLTIQSGGFCFDFVSFQTLETIL</sequence>
<evidence type="ECO:0000313" key="2">
    <source>
        <dbReference type="Proteomes" id="UP001056120"/>
    </source>
</evidence>